<keyword evidence="7" id="KW-0449">Lipoprotein</keyword>
<dbReference type="KEGG" id="bmy:BM_BM2920"/>
<evidence type="ECO:0000313" key="11">
    <source>
        <dbReference type="Proteomes" id="UP000006672"/>
    </source>
</evidence>
<keyword evidence="8" id="KW-0636">Prenylation</keyword>
<sequence length="205" mass="22722">MAAQSSGRIPPEHTSDYRVAVFGAGGVGKSSIVQRFIKGTFNENYIPTIEDTFRQVISCNHKNVCTLQITDTTGSHQFPAMQRLSISKGNAFVLVYSVTSKQSLEELGPILLMLKEVKGENITEVPIMLVGNKKDEDQRREVSSELGQKLAAKWGTGFIETSAKDNENITELFQRLLAMEKKRTLALTMDEESSKSGSKRKCSLM</sequence>
<evidence type="ECO:0000313" key="10">
    <source>
        <dbReference type="EMBL" id="VIO94286.1"/>
    </source>
</evidence>
<dbReference type="OrthoDB" id="265044at2759"/>
<evidence type="ECO:0000256" key="5">
    <source>
        <dbReference type="ARBA" id="ARBA00023134"/>
    </source>
</evidence>
<keyword evidence="3" id="KW-0488">Methylation</keyword>
<dbReference type="Pfam" id="PF00071">
    <property type="entry name" value="Ras"/>
    <property type="match status" value="1"/>
</dbReference>
<dbReference type="PROSITE" id="PS51420">
    <property type="entry name" value="RHO"/>
    <property type="match status" value="1"/>
</dbReference>
<keyword evidence="6" id="KW-0472">Membrane</keyword>
<dbReference type="SMART" id="SM00174">
    <property type="entry name" value="RHO"/>
    <property type="match status" value="1"/>
</dbReference>
<dbReference type="InterPro" id="IPR027417">
    <property type="entry name" value="P-loop_NTPase"/>
</dbReference>
<evidence type="ECO:0000256" key="4">
    <source>
        <dbReference type="ARBA" id="ARBA00022741"/>
    </source>
</evidence>
<dbReference type="GO" id="GO:0003924">
    <property type="term" value="F:GTPase activity"/>
    <property type="evidence" value="ECO:0007669"/>
    <property type="project" value="InterPro"/>
</dbReference>
<dbReference type="PANTHER" id="PTHR24070">
    <property type="entry name" value="RAS, DI-RAS, AND RHEB FAMILY MEMBERS OF SMALL GTPASE SUPERFAMILY"/>
    <property type="match status" value="1"/>
</dbReference>
<evidence type="ECO:0000256" key="8">
    <source>
        <dbReference type="ARBA" id="ARBA00023289"/>
    </source>
</evidence>
<reference evidence="10" key="2">
    <citation type="submission" date="2019-04" db="EMBL/GenBank/DDBJ databases">
        <authorList>
            <person name="Howe K."/>
            <person name="Paulini M."/>
            <person name="Williams G."/>
        </authorList>
    </citation>
    <scope>NUCLEOTIDE SEQUENCE [LARGE SCALE GENOMIC DNA]</scope>
    <source>
        <strain evidence="10">FR3</strain>
    </source>
</reference>
<evidence type="ECO:0000256" key="6">
    <source>
        <dbReference type="ARBA" id="ARBA00023136"/>
    </source>
</evidence>
<comment type="similarity">
    <text evidence="9">Belongs to the small GTPase superfamily. Di-Ras family.</text>
</comment>
<keyword evidence="5" id="KW-0342">GTP-binding</keyword>
<comment type="subcellular location">
    <subcellularLocation>
        <location evidence="1">Cell membrane</location>
        <topology evidence="1">Lipid-anchor</topology>
        <orientation evidence="1">Cytoplasmic side</orientation>
    </subcellularLocation>
</comment>
<dbReference type="AlphaFoldDB" id="A0A4E9FDD2"/>
<dbReference type="SUPFAM" id="SSF52540">
    <property type="entry name" value="P-loop containing nucleoside triphosphate hydrolases"/>
    <property type="match status" value="1"/>
</dbReference>
<evidence type="ECO:0000256" key="1">
    <source>
        <dbReference type="ARBA" id="ARBA00004342"/>
    </source>
</evidence>
<evidence type="ECO:0000256" key="2">
    <source>
        <dbReference type="ARBA" id="ARBA00022475"/>
    </source>
</evidence>
<dbReference type="FunFam" id="3.40.50.300:FF:000303">
    <property type="entry name" value="GTP-binding protein Di-Ras2"/>
    <property type="match status" value="1"/>
</dbReference>
<reference evidence="11" key="1">
    <citation type="journal article" date="2007" name="Science">
        <title>Draft genome of the filarial nematode parasite Brugia malayi.</title>
        <authorList>
            <person name="Ghedin E."/>
            <person name="Wang S."/>
            <person name="Spiro D."/>
            <person name="Caler E."/>
            <person name="Zhao Q."/>
            <person name="Crabtree J."/>
            <person name="Allen J.E."/>
            <person name="Delcher A.L."/>
            <person name="Guiliano D.B."/>
            <person name="Miranda-Saavedra D."/>
            <person name="Angiuoli S.V."/>
            <person name="Creasy T."/>
            <person name="Amedeo P."/>
            <person name="Haas B."/>
            <person name="El-Sayed N.M."/>
            <person name="Wortman J.R."/>
            <person name="Feldblyum T."/>
            <person name="Tallon L."/>
            <person name="Schatz M."/>
            <person name="Shumway M."/>
            <person name="Koo H."/>
            <person name="Salzberg S.L."/>
            <person name="Schobel S."/>
            <person name="Pertea M."/>
            <person name="Pop M."/>
            <person name="White O."/>
            <person name="Barton G.J."/>
            <person name="Carlow C.K."/>
            <person name="Crawford M.J."/>
            <person name="Daub J."/>
            <person name="Dimmic M.W."/>
            <person name="Estes C.F."/>
            <person name="Foster J.M."/>
            <person name="Ganatra M."/>
            <person name="Gregory W.F."/>
            <person name="Johnson N.M."/>
            <person name="Jin J."/>
            <person name="Komuniecki R."/>
            <person name="Korf I."/>
            <person name="Kumar S."/>
            <person name="Laney S."/>
            <person name="Li B.W."/>
            <person name="Li W."/>
            <person name="Lindblom T.H."/>
            <person name="Lustigman S."/>
            <person name="Ma D."/>
            <person name="Maina C.V."/>
            <person name="Martin D.M."/>
            <person name="McCarter J.P."/>
            <person name="McReynolds L."/>
            <person name="Mitreva M."/>
            <person name="Nutman T.B."/>
            <person name="Parkinson J."/>
            <person name="Peregrin-Alvarez J.M."/>
            <person name="Poole C."/>
            <person name="Ren Q."/>
            <person name="Saunders L."/>
            <person name="Sluder A.E."/>
            <person name="Smith K."/>
            <person name="Stanke M."/>
            <person name="Unnasch T.R."/>
            <person name="Ware J."/>
            <person name="Wei A.D."/>
            <person name="Weil G."/>
            <person name="Williams D.J."/>
            <person name="Zhang Y."/>
            <person name="Williams S.A."/>
            <person name="Fraser-Liggett C."/>
            <person name="Slatko B."/>
            <person name="Blaxter M.L."/>
            <person name="Scott A.L."/>
        </authorList>
    </citation>
    <scope>NUCLEOTIDE SEQUENCE</scope>
    <source>
        <strain evidence="11">FR3</strain>
    </source>
</reference>
<dbReference type="Proteomes" id="UP000006672">
    <property type="component" value="Unassembled WGS sequence"/>
</dbReference>
<dbReference type="WBParaSite" id="Bm2920.1">
    <property type="protein sequence ID" value="Bm2920.1"/>
    <property type="gene ID" value="WBGene00223181"/>
</dbReference>
<keyword evidence="2" id="KW-1003">Cell membrane</keyword>
<evidence type="ECO:0000256" key="9">
    <source>
        <dbReference type="ARBA" id="ARBA00061515"/>
    </source>
</evidence>
<dbReference type="PROSITE" id="PS51421">
    <property type="entry name" value="RAS"/>
    <property type="match status" value="1"/>
</dbReference>
<dbReference type="GO" id="GO:0005886">
    <property type="term" value="C:plasma membrane"/>
    <property type="evidence" value="ECO:0007669"/>
    <property type="project" value="UniProtKB-SubCell"/>
</dbReference>
<dbReference type="SMART" id="SM00173">
    <property type="entry name" value="RAS"/>
    <property type="match status" value="1"/>
</dbReference>
<dbReference type="InterPro" id="IPR001806">
    <property type="entry name" value="Small_GTPase"/>
</dbReference>
<evidence type="ECO:0008006" key="13">
    <source>
        <dbReference type="Google" id="ProtNLM"/>
    </source>
</evidence>
<dbReference type="InterPro" id="IPR020849">
    <property type="entry name" value="Small_GTPase_Ras-type"/>
</dbReference>
<dbReference type="PROSITE" id="PS51419">
    <property type="entry name" value="RAB"/>
    <property type="match status" value="1"/>
</dbReference>
<name>A0A4E9FDD2_BRUMA</name>
<dbReference type="GeneID" id="6103623"/>
<organism evidence="10">
    <name type="scientific">Brugia malayi</name>
    <name type="common">Filarial nematode worm</name>
    <dbReference type="NCBI Taxonomy" id="6279"/>
    <lineage>
        <taxon>Eukaryota</taxon>
        <taxon>Metazoa</taxon>
        <taxon>Ecdysozoa</taxon>
        <taxon>Nematoda</taxon>
        <taxon>Chromadorea</taxon>
        <taxon>Rhabditida</taxon>
        <taxon>Spirurina</taxon>
        <taxon>Spiruromorpha</taxon>
        <taxon>Filarioidea</taxon>
        <taxon>Onchocercidae</taxon>
        <taxon>Brugia</taxon>
    </lineage>
</organism>
<proteinExistence type="inferred from homology"/>
<evidence type="ECO:0000256" key="3">
    <source>
        <dbReference type="ARBA" id="ARBA00022481"/>
    </source>
</evidence>
<dbReference type="Gene3D" id="3.40.50.300">
    <property type="entry name" value="P-loop containing nucleotide triphosphate hydrolases"/>
    <property type="match status" value="1"/>
</dbReference>
<dbReference type="SMART" id="SM00175">
    <property type="entry name" value="RAB"/>
    <property type="match status" value="1"/>
</dbReference>
<keyword evidence="4" id="KW-0547">Nucleotide-binding</keyword>
<evidence type="ECO:0000256" key="7">
    <source>
        <dbReference type="ARBA" id="ARBA00023288"/>
    </source>
</evidence>
<dbReference type="CTD" id="6103623"/>
<dbReference type="InterPro" id="IPR005225">
    <property type="entry name" value="Small_GTP-bd"/>
</dbReference>
<gene>
    <name evidence="10" type="primary">Bma-drn-1</name>
    <name evidence="10" type="ORF">BM_BM2920</name>
</gene>
<dbReference type="NCBIfam" id="TIGR00231">
    <property type="entry name" value="small_GTP"/>
    <property type="match status" value="1"/>
</dbReference>
<keyword evidence="11" id="KW-1185">Reference proteome</keyword>
<dbReference type="RefSeq" id="XP_042934875.1">
    <property type="nucleotide sequence ID" value="XM_043078941.1"/>
</dbReference>
<dbReference type="GO" id="GO:0007165">
    <property type="term" value="P:signal transduction"/>
    <property type="evidence" value="ECO:0007669"/>
    <property type="project" value="InterPro"/>
</dbReference>
<dbReference type="PRINTS" id="PR00449">
    <property type="entry name" value="RASTRNSFRMNG"/>
</dbReference>
<evidence type="ECO:0000313" key="12">
    <source>
        <dbReference type="WBParaSite" id="Bm2920.1"/>
    </source>
</evidence>
<protein>
    <recommendedName>
        <fullName evidence="13">GTP-binding protein Di-Ras2</fullName>
    </recommendedName>
</protein>
<accession>A0A8L7T0D9</accession>
<dbReference type="EMBL" id="CAAKNF010000193">
    <property type="protein sequence ID" value="VIO94286.1"/>
    <property type="molecule type" value="Genomic_DNA"/>
</dbReference>
<dbReference type="GO" id="GO:0005525">
    <property type="term" value="F:GTP binding"/>
    <property type="evidence" value="ECO:0007669"/>
    <property type="project" value="UniProtKB-KW"/>
</dbReference>
<accession>A0A4E9FDD2</accession>
<reference evidence="12" key="3">
    <citation type="submission" date="2022-04" db="UniProtKB">
        <authorList>
            <consortium name="WormBaseParasite"/>
        </authorList>
    </citation>
    <scope>IDENTIFICATION</scope>
</reference>